<dbReference type="InterPro" id="IPR001841">
    <property type="entry name" value="Znf_RING"/>
</dbReference>
<dbReference type="CDD" id="cd20354">
    <property type="entry name" value="Rcat_RBR_RNF14"/>
    <property type="match status" value="1"/>
</dbReference>
<dbReference type="PANTHER" id="PTHR11685">
    <property type="entry name" value="RBR FAMILY RING FINGER AND IBR DOMAIN-CONTAINING"/>
    <property type="match status" value="1"/>
</dbReference>
<keyword evidence="4" id="KW-0808">Transferase</keyword>
<evidence type="ECO:0000256" key="10">
    <source>
        <dbReference type="ARBA" id="ARBA00044508"/>
    </source>
</evidence>
<dbReference type="InterPro" id="IPR047548">
    <property type="entry name" value="Rcat_RBR_RNF14"/>
</dbReference>
<evidence type="ECO:0000256" key="4">
    <source>
        <dbReference type="ARBA" id="ARBA00022679"/>
    </source>
</evidence>
<dbReference type="InterPro" id="IPR013083">
    <property type="entry name" value="Znf_RING/FYVE/PHD"/>
</dbReference>
<dbReference type="InterPro" id="IPR006575">
    <property type="entry name" value="RWD_dom"/>
</dbReference>
<dbReference type="GO" id="GO:0061630">
    <property type="term" value="F:ubiquitin protein ligase activity"/>
    <property type="evidence" value="ECO:0007669"/>
    <property type="project" value="UniProtKB-EC"/>
</dbReference>
<dbReference type="PROSITE" id="PS51873">
    <property type="entry name" value="TRIAD"/>
    <property type="match status" value="1"/>
</dbReference>
<feature type="region of interest" description="Disordered" evidence="12">
    <location>
        <begin position="261"/>
        <end position="285"/>
    </location>
</feature>
<dbReference type="SMART" id="SM00647">
    <property type="entry name" value="IBR"/>
    <property type="match status" value="2"/>
</dbReference>
<evidence type="ECO:0000256" key="8">
    <source>
        <dbReference type="ARBA" id="ARBA00022786"/>
    </source>
</evidence>
<dbReference type="EMBL" id="ML734656">
    <property type="protein sequence ID" value="KAB8242774.1"/>
    <property type="molecule type" value="Genomic_DNA"/>
</dbReference>
<evidence type="ECO:0000259" key="13">
    <source>
        <dbReference type="PROSITE" id="PS50089"/>
    </source>
</evidence>
<reference evidence="16" key="1">
    <citation type="submission" date="2019-04" db="EMBL/GenBank/DDBJ databases">
        <title>Friends and foes A comparative genomics study of 23 Aspergillus species from section Flavi.</title>
        <authorList>
            <consortium name="DOE Joint Genome Institute"/>
            <person name="Kjaerbolling I."/>
            <person name="Vesth T."/>
            <person name="Frisvad J.C."/>
            <person name="Nybo J.L."/>
            <person name="Theobald S."/>
            <person name="Kildgaard S."/>
            <person name="Isbrandt T."/>
            <person name="Kuo A."/>
            <person name="Sato A."/>
            <person name="Lyhne E.K."/>
            <person name="Kogle M.E."/>
            <person name="Wiebenga A."/>
            <person name="Kun R.S."/>
            <person name="Lubbers R.J."/>
            <person name="Makela M.R."/>
            <person name="Barry K."/>
            <person name="Chovatia M."/>
            <person name="Clum A."/>
            <person name="Daum C."/>
            <person name="Haridas S."/>
            <person name="He G."/>
            <person name="LaButti K."/>
            <person name="Lipzen A."/>
            <person name="Mondo S."/>
            <person name="Riley R."/>
            <person name="Salamov A."/>
            <person name="Simmons B.A."/>
            <person name="Magnuson J.K."/>
            <person name="Henrissat B."/>
            <person name="Mortensen U.H."/>
            <person name="Larsen T.O."/>
            <person name="Devries R.P."/>
            <person name="Grigoriev I.V."/>
            <person name="Machida M."/>
            <person name="Baker S.E."/>
            <person name="Andersen M.R."/>
        </authorList>
    </citation>
    <scope>NUCLEOTIDE SEQUENCE [LARGE SCALE GENOMIC DNA]</scope>
    <source>
        <strain evidence="16">CBS 121.62</strain>
    </source>
</reference>
<accession>A0A5N6GMN5</accession>
<keyword evidence="6" id="KW-0677">Repeat</keyword>
<dbReference type="GO" id="GO:0016567">
    <property type="term" value="P:protein ubiquitination"/>
    <property type="evidence" value="ECO:0007669"/>
    <property type="project" value="InterPro"/>
</dbReference>
<protein>
    <recommendedName>
        <fullName evidence="3">RBR-type E3 ubiquitin transferase</fullName>
        <ecNumber evidence="3">2.3.2.31</ecNumber>
    </recommendedName>
</protein>
<keyword evidence="5" id="KW-0479">Metal-binding</keyword>
<dbReference type="Gene3D" id="3.30.40.10">
    <property type="entry name" value="Zinc/RING finger domain, C3HC4 (zinc finger)"/>
    <property type="match status" value="1"/>
</dbReference>
<dbReference type="SUPFAM" id="SSF57850">
    <property type="entry name" value="RING/U-box"/>
    <property type="match status" value="2"/>
</dbReference>
<feature type="region of interest" description="Disordered" evidence="12">
    <location>
        <begin position="502"/>
        <end position="558"/>
    </location>
</feature>
<evidence type="ECO:0000256" key="3">
    <source>
        <dbReference type="ARBA" id="ARBA00012251"/>
    </source>
</evidence>
<dbReference type="VEuPathDB" id="FungiDB:F9C07_6211"/>
<name>A0A5N6GMN5_ASPFL</name>
<sequence length="737" mass="81755">MNDTELLDDERSVELSSIAAIYPEIKIDPSFPFKASLDIPVNPSPPLRICFEQYSDTELPTILTPPTSLDASEVGLGFATKTVDGGATASSDEDIHVLSHLPPLCLEIELPGGYPSEQSPIIKLSTDPAWLPSSIISRLLDDGKRLWEECGRDLVVYTYIDHLQQLAEPAFGIDDIPDGEVRLPRELKISLLDFNNKAEREAFEQETFECGVCLEPKKGVNCHRLLLCSHVFCVPCLQDFYNTCITEGDVENIKCLAPDCGKEGKSVRSQEGQPNRRKKHDRTLSPSELLQIPLEQETVQRYVFLKRKKKLEADKSTIYCPRQWCQGAARSKRHPKPIDPMSDDLDPSDDEDIGLVFDPNGDEAQLPPMADRVAVCEDCNYAFCCVCKKGWHGELVRCFPRREAELSAEEKATEEYLRLYTSACPTCDAPCQKRMGCNHMICFKCDTHFCYLCSSWLSEDNPYRHFNDGNSSCYNKLWDLEGGDGIDPDGAEALHQIPNELLDFDDSSDDEDQPAWDFDDGDNHFRRQGHPPPPAPAPPRVNQRAGGPGRREGGRNLNGLDAAGRAAAAERQAQARAMAEWNFTPSPLALCGMLGTSGGISNPCIGLTLMPRRGIRGRSPYFSWLSKGTIQSTLNDRPLVSDSVRVITAARPFCEAATTIPCSGIYLTMLKRSHASRSDPTMWVNCCRRGVPQNTVARGASGLGMRRISVWEKWRIGKFACVGAGVDEKSISDSLCP</sequence>
<evidence type="ECO:0000256" key="2">
    <source>
        <dbReference type="ARBA" id="ARBA00004906"/>
    </source>
</evidence>
<evidence type="ECO:0000259" key="15">
    <source>
        <dbReference type="PROSITE" id="PS51873"/>
    </source>
</evidence>
<dbReference type="FunFam" id="3.30.40.10:FF:000416">
    <property type="entry name" value="RBR-type E3 ubiquitin transferase"/>
    <property type="match status" value="1"/>
</dbReference>
<dbReference type="InterPro" id="IPR016135">
    <property type="entry name" value="UBQ-conjugating_enzyme/RWD"/>
</dbReference>
<evidence type="ECO:0000256" key="12">
    <source>
        <dbReference type="SAM" id="MobiDB-lite"/>
    </source>
</evidence>
<keyword evidence="7 11" id="KW-0863">Zinc-finger</keyword>
<comment type="catalytic activity">
    <reaction evidence="1">
        <text>[E2 ubiquitin-conjugating enzyme]-S-ubiquitinyl-L-cysteine + [acceptor protein]-L-lysine = [E2 ubiquitin-conjugating enzyme]-L-cysteine + [acceptor protein]-N(6)-ubiquitinyl-L-lysine.</text>
        <dbReference type="EC" id="2.3.2.31"/>
    </reaction>
</comment>
<dbReference type="CDD" id="cd23820">
    <property type="entry name" value="RWD_RNF14"/>
    <property type="match status" value="1"/>
</dbReference>
<dbReference type="PROSITE" id="PS00518">
    <property type="entry name" value="ZF_RING_1"/>
    <property type="match status" value="1"/>
</dbReference>
<dbReference type="EC" id="2.3.2.31" evidence="3"/>
<evidence type="ECO:0000313" key="16">
    <source>
        <dbReference type="EMBL" id="KAB8242774.1"/>
    </source>
</evidence>
<dbReference type="Gene3D" id="3.10.110.10">
    <property type="entry name" value="Ubiquitin Conjugating Enzyme"/>
    <property type="match status" value="1"/>
</dbReference>
<comment type="pathway">
    <text evidence="2">Protein modification; protein ubiquitination.</text>
</comment>
<dbReference type="Pfam" id="PF01485">
    <property type="entry name" value="IBR"/>
    <property type="match status" value="1"/>
</dbReference>
<dbReference type="Gene3D" id="1.20.120.1750">
    <property type="match status" value="1"/>
</dbReference>
<proteinExistence type="inferred from homology"/>
<feature type="compositionally biased region" description="Acidic residues" evidence="12">
    <location>
        <begin position="502"/>
        <end position="520"/>
    </location>
</feature>
<evidence type="ECO:0000256" key="6">
    <source>
        <dbReference type="ARBA" id="ARBA00022737"/>
    </source>
</evidence>
<evidence type="ECO:0000256" key="9">
    <source>
        <dbReference type="ARBA" id="ARBA00022833"/>
    </source>
</evidence>
<evidence type="ECO:0000259" key="14">
    <source>
        <dbReference type="PROSITE" id="PS50908"/>
    </source>
</evidence>
<keyword evidence="8" id="KW-0833">Ubl conjugation pathway</keyword>
<feature type="domain" description="RWD" evidence="14">
    <location>
        <begin position="13"/>
        <end position="170"/>
    </location>
</feature>
<evidence type="ECO:0000256" key="7">
    <source>
        <dbReference type="ARBA" id="ARBA00022771"/>
    </source>
</evidence>
<dbReference type="SUPFAM" id="SSF54495">
    <property type="entry name" value="UBC-like"/>
    <property type="match status" value="1"/>
</dbReference>
<dbReference type="InterPro" id="IPR031127">
    <property type="entry name" value="E3_UB_ligase_RBR"/>
</dbReference>
<feature type="domain" description="RING-type" evidence="13">
    <location>
        <begin position="210"/>
        <end position="244"/>
    </location>
</feature>
<dbReference type="Pfam" id="PF05773">
    <property type="entry name" value="RWD"/>
    <property type="match status" value="1"/>
</dbReference>
<dbReference type="PROSITE" id="PS50908">
    <property type="entry name" value="RWD"/>
    <property type="match status" value="1"/>
</dbReference>
<comment type="similarity">
    <text evidence="10">Belongs to the RBR family. RNF14 subfamily.</text>
</comment>
<dbReference type="FunFam" id="1.20.120.1750:FF:000024">
    <property type="entry name" value="RBR-type E3 ubiquitin transferase"/>
    <property type="match status" value="1"/>
</dbReference>
<keyword evidence="9" id="KW-0862">Zinc</keyword>
<evidence type="ECO:0000256" key="5">
    <source>
        <dbReference type="ARBA" id="ARBA00022723"/>
    </source>
</evidence>
<dbReference type="AlphaFoldDB" id="A0A5N6GMN5"/>
<dbReference type="PROSITE" id="PS50089">
    <property type="entry name" value="ZF_RING_2"/>
    <property type="match status" value="1"/>
</dbReference>
<evidence type="ECO:0000256" key="1">
    <source>
        <dbReference type="ARBA" id="ARBA00001798"/>
    </source>
</evidence>
<evidence type="ECO:0000256" key="11">
    <source>
        <dbReference type="PROSITE-ProRule" id="PRU00175"/>
    </source>
</evidence>
<feature type="compositionally biased region" description="Pro residues" evidence="12">
    <location>
        <begin position="530"/>
        <end position="539"/>
    </location>
</feature>
<dbReference type="GO" id="GO:0008270">
    <property type="term" value="F:zinc ion binding"/>
    <property type="evidence" value="ECO:0007669"/>
    <property type="project" value="UniProtKB-KW"/>
</dbReference>
<feature type="domain" description="RING-type" evidence="15">
    <location>
        <begin position="206"/>
        <end position="477"/>
    </location>
</feature>
<organism evidence="16">
    <name type="scientific">Aspergillus flavus</name>
    <dbReference type="NCBI Taxonomy" id="5059"/>
    <lineage>
        <taxon>Eukaryota</taxon>
        <taxon>Fungi</taxon>
        <taxon>Dikarya</taxon>
        <taxon>Ascomycota</taxon>
        <taxon>Pezizomycotina</taxon>
        <taxon>Eurotiomycetes</taxon>
        <taxon>Eurotiomycetidae</taxon>
        <taxon>Eurotiales</taxon>
        <taxon>Aspergillaceae</taxon>
        <taxon>Aspergillus</taxon>
        <taxon>Aspergillus subgen. Circumdati</taxon>
    </lineage>
</organism>
<dbReference type="CDD" id="cd23134">
    <property type="entry name" value="RING-HC_ITT1-like"/>
    <property type="match status" value="1"/>
</dbReference>
<dbReference type="InterPro" id="IPR017907">
    <property type="entry name" value="Znf_RING_CS"/>
</dbReference>
<dbReference type="InterPro" id="IPR002867">
    <property type="entry name" value="IBR_dom"/>
</dbReference>
<dbReference type="VEuPathDB" id="FungiDB:AFLA_004638"/>
<gene>
    <name evidence="16" type="ORF">BDV35DRAFT_383769</name>
</gene>
<dbReference type="InterPro" id="IPR044066">
    <property type="entry name" value="TRIAD_supradom"/>
</dbReference>
<dbReference type="Pfam" id="PF26200">
    <property type="entry name" value="Rcat_RNF216"/>
    <property type="match status" value="1"/>
</dbReference>
<dbReference type="Proteomes" id="UP000325434">
    <property type="component" value="Unassembled WGS sequence"/>
</dbReference>